<dbReference type="SUPFAM" id="SSF55144">
    <property type="entry name" value="LigT-like"/>
    <property type="match status" value="1"/>
</dbReference>
<dbReference type="PATRIC" id="fig|66969.6.peg.1911"/>
<evidence type="ECO:0000313" key="1">
    <source>
        <dbReference type="EMBL" id="KTD78318.1"/>
    </source>
</evidence>
<evidence type="ECO:0008006" key="3">
    <source>
        <dbReference type="Google" id="ProtNLM"/>
    </source>
</evidence>
<dbReference type="InterPro" id="IPR009097">
    <property type="entry name" value="Cyclic_Pdiesterase"/>
</dbReference>
<evidence type="ECO:0000313" key="2">
    <source>
        <dbReference type="Proteomes" id="UP000054729"/>
    </source>
</evidence>
<dbReference type="EMBL" id="LNZB01000041">
    <property type="protein sequence ID" value="KTD78318.1"/>
    <property type="molecule type" value="Genomic_DNA"/>
</dbReference>
<dbReference type="AlphaFoldDB" id="A0A0W1AAB7"/>
<dbReference type="Gene3D" id="3.90.1140.10">
    <property type="entry name" value="Cyclic phosphodiesterase"/>
    <property type="match status" value="1"/>
</dbReference>
<keyword evidence="2" id="KW-1185">Reference proteome</keyword>
<dbReference type="Proteomes" id="UP000054729">
    <property type="component" value="Unassembled WGS sequence"/>
</dbReference>
<name>A0A0W1AAB7_9GAMM</name>
<protein>
    <recommendedName>
        <fullName evidence="3">2'-5' RNA ligase</fullName>
    </recommendedName>
</protein>
<reference evidence="1 2" key="1">
    <citation type="submission" date="2015-11" db="EMBL/GenBank/DDBJ databases">
        <title>Genomic analysis of 38 Legionella species identifies large and diverse effector repertoires.</title>
        <authorList>
            <person name="Burstein D."/>
            <person name="Amaro F."/>
            <person name="Zusman T."/>
            <person name="Lifshitz Z."/>
            <person name="Cohen O."/>
            <person name="Gilbert J.A."/>
            <person name="Pupko T."/>
            <person name="Shuman H.A."/>
            <person name="Segal G."/>
        </authorList>
    </citation>
    <scope>NUCLEOTIDE SEQUENCE [LARGE SCALE GENOMIC DNA]</scope>
    <source>
        <strain evidence="1 2">ATCC 51914</strain>
    </source>
</reference>
<proteinExistence type="predicted"/>
<gene>
    <name evidence="1" type="ORF">Lwal_1753</name>
</gene>
<accession>A0A0W1AAB7</accession>
<dbReference type="RefSeq" id="WP_058480414.1">
    <property type="nucleotide sequence ID" value="NZ_CAAAIQ010000004.1"/>
</dbReference>
<comment type="caution">
    <text evidence="1">The sequence shown here is derived from an EMBL/GenBank/DDBJ whole genome shotgun (WGS) entry which is preliminary data.</text>
</comment>
<sequence>MASVFYALRPGTQTIAEIHSGIRAYRKEGGEADGRVSWVNGLDLHTTLIHFKQIGDKDIEQVKGLADKVAMPEEFSAKVVDVNILGESIVLIFDHQAAKKIHEDLLKLHEKELSSVPISRHSGFIAHVSIGSVKDTKSGNHEDIIDALRKKFVGTSLTFDHVDLMTGRVDRTNGPAYDTILTKPLGDDGSQNKLSNAF</sequence>
<organism evidence="1 2">
    <name type="scientific">Legionella waltersii</name>
    <dbReference type="NCBI Taxonomy" id="66969"/>
    <lineage>
        <taxon>Bacteria</taxon>
        <taxon>Pseudomonadati</taxon>
        <taxon>Pseudomonadota</taxon>
        <taxon>Gammaproteobacteria</taxon>
        <taxon>Legionellales</taxon>
        <taxon>Legionellaceae</taxon>
        <taxon>Legionella</taxon>
    </lineage>
</organism>